<dbReference type="OrthoDB" id="422086at2759"/>
<accession>S8FLG8</accession>
<evidence type="ECO:0000256" key="3">
    <source>
        <dbReference type="ARBA" id="ARBA00022989"/>
    </source>
</evidence>
<protein>
    <recommendedName>
        <fullName evidence="5">Protein-S-isoprenylcysteine O-methyltransferase</fullName>
        <ecNumber evidence="5">2.1.1.100</ecNumber>
    </recommendedName>
</protein>
<evidence type="ECO:0000256" key="5">
    <source>
        <dbReference type="RuleBase" id="RU362022"/>
    </source>
</evidence>
<keyword evidence="8" id="KW-1185">Reference proteome</keyword>
<dbReference type="STRING" id="743788.S8FLG8"/>
<evidence type="ECO:0000256" key="6">
    <source>
        <dbReference type="SAM" id="SignalP"/>
    </source>
</evidence>
<dbReference type="GO" id="GO:0032259">
    <property type="term" value="P:methylation"/>
    <property type="evidence" value="ECO:0007669"/>
    <property type="project" value="UniProtKB-KW"/>
</dbReference>
<dbReference type="PANTHER" id="PTHR12714">
    <property type="entry name" value="PROTEIN-S ISOPRENYLCYSTEINE O-METHYLTRANSFERASE"/>
    <property type="match status" value="1"/>
</dbReference>
<keyword evidence="6" id="KW-0732">Signal</keyword>
<keyword evidence="3" id="KW-1133">Transmembrane helix</keyword>
<comment type="catalytic activity">
    <reaction evidence="5">
        <text>[protein]-C-terminal S-[(2E,6E)-farnesyl]-L-cysteine + S-adenosyl-L-methionine = [protein]-C-terminal S-[(2E,6E)-farnesyl]-L-cysteine methyl ester + S-adenosyl-L-homocysteine</text>
        <dbReference type="Rhea" id="RHEA:21672"/>
        <dbReference type="Rhea" id="RHEA-COMP:12125"/>
        <dbReference type="Rhea" id="RHEA-COMP:12126"/>
        <dbReference type="ChEBI" id="CHEBI:57856"/>
        <dbReference type="ChEBI" id="CHEBI:59789"/>
        <dbReference type="ChEBI" id="CHEBI:90510"/>
        <dbReference type="ChEBI" id="CHEBI:90511"/>
        <dbReference type="EC" id="2.1.1.100"/>
    </reaction>
</comment>
<evidence type="ECO:0000313" key="8">
    <source>
        <dbReference type="Proteomes" id="UP000015241"/>
    </source>
</evidence>
<feature type="signal peptide" evidence="6">
    <location>
        <begin position="1"/>
        <end position="18"/>
    </location>
</feature>
<dbReference type="eggNOG" id="ENOG502S9FN">
    <property type="taxonomic scope" value="Eukaryota"/>
</dbReference>
<keyword evidence="5" id="KW-0949">S-adenosyl-L-methionine</keyword>
<dbReference type="Pfam" id="PF04140">
    <property type="entry name" value="ICMT"/>
    <property type="match status" value="1"/>
</dbReference>
<proteinExistence type="inferred from homology"/>
<dbReference type="AlphaFoldDB" id="S8FLG8"/>
<dbReference type="Gene3D" id="1.20.120.1630">
    <property type="match status" value="1"/>
</dbReference>
<dbReference type="GO" id="GO:0005789">
    <property type="term" value="C:endoplasmic reticulum membrane"/>
    <property type="evidence" value="ECO:0007669"/>
    <property type="project" value="UniProtKB-SubCell"/>
</dbReference>
<keyword evidence="5" id="KW-0489">Methyltransferase</keyword>
<dbReference type="EC" id="2.1.1.100" evidence="5"/>
<dbReference type="HOGENOM" id="CLU_065200_6_0_1"/>
<dbReference type="PANTHER" id="PTHR12714:SF9">
    <property type="entry name" value="PROTEIN-S-ISOPRENYLCYSTEINE O-METHYLTRANSFERASE"/>
    <property type="match status" value="1"/>
</dbReference>
<gene>
    <name evidence="7" type="ORF">FOMPIDRAFT_1118982</name>
</gene>
<dbReference type="InterPro" id="IPR007269">
    <property type="entry name" value="ICMT_MeTrfase"/>
</dbReference>
<evidence type="ECO:0000256" key="2">
    <source>
        <dbReference type="ARBA" id="ARBA00022692"/>
    </source>
</evidence>
<reference evidence="7 8" key="1">
    <citation type="journal article" date="2012" name="Science">
        <title>The Paleozoic origin of enzymatic lignin decomposition reconstructed from 31 fungal genomes.</title>
        <authorList>
            <person name="Floudas D."/>
            <person name="Binder M."/>
            <person name="Riley R."/>
            <person name="Barry K."/>
            <person name="Blanchette R.A."/>
            <person name="Henrissat B."/>
            <person name="Martinez A.T."/>
            <person name="Otillar R."/>
            <person name="Spatafora J.W."/>
            <person name="Yadav J.S."/>
            <person name="Aerts A."/>
            <person name="Benoit I."/>
            <person name="Boyd A."/>
            <person name="Carlson A."/>
            <person name="Copeland A."/>
            <person name="Coutinho P.M."/>
            <person name="de Vries R.P."/>
            <person name="Ferreira P."/>
            <person name="Findley K."/>
            <person name="Foster B."/>
            <person name="Gaskell J."/>
            <person name="Glotzer D."/>
            <person name="Gorecki P."/>
            <person name="Heitman J."/>
            <person name="Hesse C."/>
            <person name="Hori C."/>
            <person name="Igarashi K."/>
            <person name="Jurgens J.A."/>
            <person name="Kallen N."/>
            <person name="Kersten P."/>
            <person name="Kohler A."/>
            <person name="Kuees U."/>
            <person name="Kumar T.K.A."/>
            <person name="Kuo A."/>
            <person name="LaButti K."/>
            <person name="Larrondo L.F."/>
            <person name="Lindquist E."/>
            <person name="Ling A."/>
            <person name="Lombard V."/>
            <person name="Lucas S."/>
            <person name="Lundell T."/>
            <person name="Martin R."/>
            <person name="McLaughlin D.J."/>
            <person name="Morgenstern I."/>
            <person name="Morin E."/>
            <person name="Murat C."/>
            <person name="Nagy L.G."/>
            <person name="Nolan M."/>
            <person name="Ohm R.A."/>
            <person name="Patyshakuliyeva A."/>
            <person name="Rokas A."/>
            <person name="Ruiz-Duenas F.J."/>
            <person name="Sabat G."/>
            <person name="Salamov A."/>
            <person name="Samejima M."/>
            <person name="Schmutz J."/>
            <person name="Slot J.C."/>
            <person name="St John F."/>
            <person name="Stenlid J."/>
            <person name="Sun H."/>
            <person name="Sun S."/>
            <person name="Syed K."/>
            <person name="Tsang A."/>
            <person name="Wiebenga A."/>
            <person name="Young D."/>
            <person name="Pisabarro A."/>
            <person name="Eastwood D.C."/>
            <person name="Martin F."/>
            <person name="Cullen D."/>
            <person name="Grigoriev I.V."/>
            <person name="Hibbett D.S."/>
        </authorList>
    </citation>
    <scope>NUCLEOTIDE SEQUENCE</scope>
    <source>
        <strain evidence="8">FP-58527</strain>
    </source>
</reference>
<dbReference type="InParanoid" id="S8FLG8"/>
<comment type="similarity">
    <text evidence="5">Belongs to the class VI-like SAM-binding methyltransferase superfamily. Isoprenylcysteine carboxyl methyltransferase family.</text>
</comment>
<dbReference type="GO" id="GO:0004671">
    <property type="term" value="F:protein C-terminal S-isoprenylcysteine carboxyl O-methyltransferase activity"/>
    <property type="evidence" value="ECO:0007669"/>
    <property type="project" value="UniProtKB-EC"/>
</dbReference>
<comment type="subcellular location">
    <subcellularLocation>
        <location evidence="5">Endoplasmic reticulum membrane</location>
        <topology evidence="5">Multi-pass membrane protein</topology>
    </subcellularLocation>
    <subcellularLocation>
        <location evidence="1">Membrane</location>
        <topology evidence="1">Multi-pass membrane protein</topology>
    </subcellularLocation>
</comment>
<evidence type="ECO:0000256" key="4">
    <source>
        <dbReference type="ARBA" id="ARBA00023136"/>
    </source>
</evidence>
<evidence type="ECO:0000256" key="1">
    <source>
        <dbReference type="ARBA" id="ARBA00004141"/>
    </source>
</evidence>
<keyword evidence="5" id="KW-0808">Transferase</keyword>
<dbReference type="Proteomes" id="UP000015241">
    <property type="component" value="Unassembled WGS sequence"/>
</dbReference>
<evidence type="ECO:0000313" key="7">
    <source>
        <dbReference type="EMBL" id="EPT02181.1"/>
    </source>
</evidence>
<organism evidence="7 8">
    <name type="scientific">Fomitopsis schrenkii</name>
    <name type="common">Brown rot fungus</name>
    <dbReference type="NCBI Taxonomy" id="2126942"/>
    <lineage>
        <taxon>Eukaryota</taxon>
        <taxon>Fungi</taxon>
        <taxon>Dikarya</taxon>
        <taxon>Basidiomycota</taxon>
        <taxon>Agaricomycotina</taxon>
        <taxon>Agaricomycetes</taxon>
        <taxon>Polyporales</taxon>
        <taxon>Fomitopsis</taxon>
    </lineage>
</organism>
<feature type="chain" id="PRO_5004551674" description="Protein-S-isoprenylcysteine O-methyltransferase" evidence="6">
    <location>
        <begin position="19"/>
        <end position="240"/>
    </location>
</feature>
<keyword evidence="5" id="KW-0256">Endoplasmic reticulum</keyword>
<keyword evidence="4" id="KW-0472">Membrane</keyword>
<name>S8FLG8_FOMSC</name>
<dbReference type="EMBL" id="KE504137">
    <property type="protein sequence ID" value="EPT02181.1"/>
    <property type="molecule type" value="Genomic_DNA"/>
</dbReference>
<sequence length="240" mass="27191">MSLVKLPFLFTGLLSGYAMLTPPQPRVPTRDRHRETKPFERWFSATVRIHAIVLKALACGAPLIEIAVIIADHFPNHPLSAAILSRLVSGPLSLTRHITCSRAFLASWALGTFAGMIRCQCYYTLGRFFTFEVSIRNGHTLIQDGWYGIVRHPSYVTGALSLVGLGLMHAARGSWVRECGALQTRAGRIAAAIYAGLTVYVNLSMVWRSWEEDRILRKHFGEEWEEYAGRVRWRWIPYVF</sequence>
<keyword evidence="2" id="KW-0812">Transmembrane</keyword>